<protein>
    <submittedName>
        <fullName evidence="5">Carbohydrate kinase family protein</fullName>
    </submittedName>
</protein>
<dbReference type="AlphaFoldDB" id="A0A367EN27"/>
<evidence type="ECO:0000313" key="6">
    <source>
        <dbReference type="Proteomes" id="UP000253094"/>
    </source>
</evidence>
<feature type="region of interest" description="Disordered" evidence="3">
    <location>
        <begin position="281"/>
        <end position="302"/>
    </location>
</feature>
<feature type="compositionally biased region" description="Low complexity" evidence="3">
    <location>
        <begin position="281"/>
        <end position="291"/>
    </location>
</feature>
<evidence type="ECO:0000259" key="4">
    <source>
        <dbReference type="Pfam" id="PF00294"/>
    </source>
</evidence>
<evidence type="ECO:0000256" key="3">
    <source>
        <dbReference type="SAM" id="MobiDB-lite"/>
    </source>
</evidence>
<evidence type="ECO:0000313" key="5">
    <source>
        <dbReference type="EMBL" id="RCG19102.1"/>
    </source>
</evidence>
<comment type="caution">
    <text evidence="5">The sequence shown here is derived from an EMBL/GenBank/DDBJ whole genome shotgun (WGS) entry which is preliminary data.</text>
</comment>
<feature type="domain" description="Carbohydrate kinase PfkB" evidence="4">
    <location>
        <begin position="22"/>
        <end position="282"/>
    </location>
</feature>
<organism evidence="5 6">
    <name type="scientific">Sphaerisporangium album</name>
    <dbReference type="NCBI Taxonomy" id="509200"/>
    <lineage>
        <taxon>Bacteria</taxon>
        <taxon>Bacillati</taxon>
        <taxon>Actinomycetota</taxon>
        <taxon>Actinomycetes</taxon>
        <taxon>Streptosporangiales</taxon>
        <taxon>Streptosporangiaceae</taxon>
        <taxon>Sphaerisporangium</taxon>
    </lineage>
</organism>
<keyword evidence="6" id="KW-1185">Reference proteome</keyword>
<dbReference type="SUPFAM" id="SSF53613">
    <property type="entry name" value="Ribokinase-like"/>
    <property type="match status" value="1"/>
</dbReference>
<dbReference type="InterPro" id="IPR011611">
    <property type="entry name" value="PfkB_dom"/>
</dbReference>
<dbReference type="PANTHER" id="PTHR10584:SF166">
    <property type="entry name" value="RIBOKINASE"/>
    <property type="match status" value="1"/>
</dbReference>
<accession>A0A367EN27</accession>
<feature type="compositionally biased region" description="Pro residues" evidence="3">
    <location>
        <begin position="292"/>
        <end position="302"/>
    </location>
</feature>
<keyword evidence="1" id="KW-0808">Transferase</keyword>
<reference evidence="5 6" key="1">
    <citation type="submission" date="2018-06" db="EMBL/GenBank/DDBJ databases">
        <title>Sphaerisporangium craniellae sp. nov., isolated from a marine sponge in the South China Sea.</title>
        <authorList>
            <person name="Li L."/>
        </authorList>
    </citation>
    <scope>NUCLEOTIDE SEQUENCE [LARGE SCALE GENOMIC DNA]</scope>
    <source>
        <strain evidence="5 6">CCTCC AA 208026</strain>
    </source>
</reference>
<dbReference type="EMBL" id="QOIL01000034">
    <property type="protein sequence ID" value="RCG19102.1"/>
    <property type="molecule type" value="Genomic_DNA"/>
</dbReference>
<dbReference type="Gene3D" id="3.40.1190.20">
    <property type="match status" value="1"/>
</dbReference>
<evidence type="ECO:0000256" key="1">
    <source>
        <dbReference type="ARBA" id="ARBA00022679"/>
    </source>
</evidence>
<proteinExistence type="predicted"/>
<dbReference type="GO" id="GO:0016301">
    <property type="term" value="F:kinase activity"/>
    <property type="evidence" value="ECO:0007669"/>
    <property type="project" value="UniProtKB-KW"/>
</dbReference>
<dbReference type="Proteomes" id="UP000253094">
    <property type="component" value="Unassembled WGS sequence"/>
</dbReference>
<name>A0A367EN27_9ACTN</name>
<dbReference type="PANTHER" id="PTHR10584">
    <property type="entry name" value="SUGAR KINASE"/>
    <property type="match status" value="1"/>
</dbReference>
<dbReference type="OrthoDB" id="4531440at2"/>
<keyword evidence="2 5" id="KW-0418">Kinase</keyword>
<sequence length="302" mass="30386">MDGAVDLACFSYLAGARLLAVDRYPAADTGAEVHSVTHSLAGDGPITAITARGLGLRTALAANHVGSDVTGSALLSRLDGAGVQHQLSLQAATMTAELTIITDRTGTRTWFAYLAPAYAGLADVDLSALTTARLTYIDCYAVLTAAATRAITATARAGVPLMLNLGGDPLHPDIAQAAAGSRPIVQTSLPENQAHHAGDLADDLARRLAPDVVLVTLGSLGAIAHQVGARHRAPAGDGPIIHTHGAGAAFSAGFAAAHLNGHDTSTALRQACLIGTAHCGPPGSHPGRSGTPPSPTGVPACP</sequence>
<dbReference type="RefSeq" id="WP_114033757.1">
    <property type="nucleotide sequence ID" value="NZ_QOIL01000034.1"/>
</dbReference>
<dbReference type="Pfam" id="PF00294">
    <property type="entry name" value="PfkB"/>
    <property type="match status" value="1"/>
</dbReference>
<evidence type="ECO:0000256" key="2">
    <source>
        <dbReference type="ARBA" id="ARBA00022777"/>
    </source>
</evidence>
<gene>
    <name evidence="5" type="ORF">DQ384_38135</name>
</gene>
<dbReference type="InterPro" id="IPR029056">
    <property type="entry name" value="Ribokinase-like"/>
</dbReference>